<keyword evidence="4 6" id="KW-0067">ATP-binding</keyword>
<feature type="domain" description="OBG-type G" evidence="7">
    <location>
        <begin position="21"/>
        <end position="285"/>
    </location>
</feature>
<comment type="cofactor">
    <cofactor evidence="1">
        <name>Mg(2+)</name>
        <dbReference type="ChEBI" id="CHEBI:18420"/>
    </cofactor>
</comment>
<dbReference type="PRINTS" id="PR00326">
    <property type="entry name" value="GTP1OBG"/>
</dbReference>
<dbReference type="GO" id="GO:0016887">
    <property type="term" value="F:ATP hydrolysis activity"/>
    <property type="evidence" value="ECO:0007669"/>
    <property type="project" value="UniProtKB-UniRule"/>
</dbReference>
<dbReference type="FunFam" id="1.10.150.300:FF:000001">
    <property type="entry name" value="Ribosome-binding ATPase YchF"/>
    <property type="match status" value="1"/>
</dbReference>
<keyword evidence="6" id="KW-0378">Hydrolase</keyword>
<dbReference type="InterPro" id="IPR023192">
    <property type="entry name" value="TGS-like_dom_sf"/>
</dbReference>
<dbReference type="InterPro" id="IPR041706">
    <property type="entry name" value="YchF_N"/>
</dbReference>
<dbReference type="InterPro" id="IPR031167">
    <property type="entry name" value="G_OBG"/>
</dbReference>
<keyword evidence="2" id="KW-0479">Metal-binding</keyword>
<dbReference type="CDD" id="cd01900">
    <property type="entry name" value="YchF"/>
    <property type="match status" value="1"/>
</dbReference>
<dbReference type="InterPro" id="IPR012676">
    <property type="entry name" value="TGS-like"/>
</dbReference>
<evidence type="ECO:0000256" key="4">
    <source>
        <dbReference type="ARBA" id="ARBA00022840"/>
    </source>
</evidence>
<dbReference type="Gene3D" id="3.40.50.300">
    <property type="entry name" value="P-loop containing nucleotide triphosphate hydrolases"/>
    <property type="match status" value="1"/>
</dbReference>
<gene>
    <name evidence="9" type="ORF">BB559_003987</name>
</gene>
<organism evidence="9 10">
    <name type="scientific">Furculomyces boomerangus</name>
    <dbReference type="NCBI Taxonomy" id="61424"/>
    <lineage>
        <taxon>Eukaryota</taxon>
        <taxon>Fungi</taxon>
        <taxon>Fungi incertae sedis</taxon>
        <taxon>Zoopagomycota</taxon>
        <taxon>Kickxellomycotina</taxon>
        <taxon>Harpellomycetes</taxon>
        <taxon>Harpellales</taxon>
        <taxon>Harpellaceae</taxon>
        <taxon>Furculomyces</taxon>
    </lineage>
</organism>
<dbReference type="STRING" id="61424.A0A2T9YHH7"/>
<keyword evidence="6" id="KW-0963">Cytoplasm</keyword>
<evidence type="ECO:0000313" key="10">
    <source>
        <dbReference type="Proteomes" id="UP000245699"/>
    </source>
</evidence>
<dbReference type="GO" id="GO:0046872">
    <property type="term" value="F:metal ion binding"/>
    <property type="evidence" value="ECO:0007669"/>
    <property type="project" value="UniProtKB-KW"/>
</dbReference>
<dbReference type="PROSITE" id="PS51710">
    <property type="entry name" value="G_OBG"/>
    <property type="match status" value="1"/>
</dbReference>
<comment type="subcellular location">
    <subcellularLocation>
        <location evidence="6">Cytoplasm</location>
    </subcellularLocation>
</comment>
<evidence type="ECO:0000256" key="3">
    <source>
        <dbReference type="ARBA" id="ARBA00022741"/>
    </source>
</evidence>
<accession>A0A2T9YHH7</accession>
<dbReference type="PANTHER" id="PTHR23305:SF11">
    <property type="entry name" value="OBG-LIKE ATPASE 1"/>
    <property type="match status" value="1"/>
</dbReference>
<feature type="domain" description="TGS" evidence="8">
    <location>
        <begin position="306"/>
        <end position="389"/>
    </location>
</feature>
<dbReference type="InterPro" id="IPR004095">
    <property type="entry name" value="TGS"/>
</dbReference>
<dbReference type="HAMAP" id="MF_00944">
    <property type="entry name" value="YchF_OLA1_ATPase"/>
    <property type="match status" value="1"/>
</dbReference>
<evidence type="ECO:0000259" key="8">
    <source>
        <dbReference type="PROSITE" id="PS51880"/>
    </source>
</evidence>
<dbReference type="PROSITE" id="PS51880">
    <property type="entry name" value="TGS"/>
    <property type="match status" value="1"/>
</dbReference>
<dbReference type="GO" id="GO:0005524">
    <property type="term" value="F:ATP binding"/>
    <property type="evidence" value="ECO:0007669"/>
    <property type="project" value="UniProtKB-UniRule"/>
</dbReference>
<proteinExistence type="inferred from homology"/>
<comment type="caution">
    <text evidence="9">The sequence shown here is derived from an EMBL/GenBank/DDBJ whole genome shotgun (WGS) entry which is preliminary data.</text>
</comment>
<evidence type="ECO:0000256" key="5">
    <source>
        <dbReference type="ARBA" id="ARBA00022842"/>
    </source>
</evidence>
<dbReference type="OrthoDB" id="424823at2759"/>
<dbReference type="InterPro" id="IPR027417">
    <property type="entry name" value="P-loop_NTPase"/>
</dbReference>
<dbReference type="AlphaFoldDB" id="A0A2T9YHH7"/>
<comment type="subunit">
    <text evidence="6">Monomer.</text>
</comment>
<keyword evidence="3 6" id="KW-0547">Nucleotide-binding</keyword>
<reference evidence="9 10" key="1">
    <citation type="journal article" date="2018" name="MBio">
        <title>Comparative Genomics Reveals the Core Gene Toolbox for the Fungus-Insect Symbiosis.</title>
        <authorList>
            <person name="Wang Y."/>
            <person name="Stata M."/>
            <person name="Wang W."/>
            <person name="Stajich J.E."/>
            <person name="White M.M."/>
            <person name="Moncalvo J.M."/>
        </authorList>
    </citation>
    <scope>NUCLEOTIDE SEQUENCE [LARGE SCALE GENOMIC DNA]</scope>
    <source>
        <strain evidence="9 10">AUS-77-4</strain>
    </source>
</reference>
<dbReference type="SUPFAM" id="SSF52540">
    <property type="entry name" value="P-loop containing nucleoside triphosphate hydrolases"/>
    <property type="match status" value="1"/>
</dbReference>
<name>A0A2T9YHH7_9FUNG</name>
<dbReference type="GO" id="GO:0005525">
    <property type="term" value="F:GTP binding"/>
    <property type="evidence" value="ECO:0007669"/>
    <property type="project" value="InterPro"/>
</dbReference>
<evidence type="ECO:0000259" key="7">
    <source>
        <dbReference type="PROSITE" id="PS51710"/>
    </source>
</evidence>
<dbReference type="InterPro" id="IPR004396">
    <property type="entry name" value="ATPase_YchF/OLA1"/>
</dbReference>
<evidence type="ECO:0000313" key="9">
    <source>
        <dbReference type="EMBL" id="PVU91759.1"/>
    </source>
</evidence>
<protein>
    <recommendedName>
        <fullName evidence="6">Obg-like ATPase 1</fullName>
    </recommendedName>
</protein>
<dbReference type="GO" id="GO:0005737">
    <property type="term" value="C:cytoplasm"/>
    <property type="evidence" value="ECO:0007669"/>
    <property type="project" value="UniProtKB-SubCell"/>
</dbReference>
<evidence type="ECO:0000256" key="1">
    <source>
        <dbReference type="ARBA" id="ARBA00001946"/>
    </source>
</evidence>
<evidence type="ECO:0000256" key="6">
    <source>
        <dbReference type="HAMAP-Rule" id="MF_03167"/>
    </source>
</evidence>
<feature type="binding site" evidence="6">
    <location>
        <position position="233"/>
    </location>
    <ligand>
        <name>ATP</name>
        <dbReference type="ChEBI" id="CHEBI:30616"/>
    </ligand>
</feature>
<dbReference type="Pfam" id="PF01926">
    <property type="entry name" value="MMR_HSR1"/>
    <property type="match status" value="1"/>
</dbReference>
<keyword evidence="10" id="KW-1185">Reference proteome</keyword>
<dbReference type="InterPro" id="IPR013029">
    <property type="entry name" value="YchF_C"/>
</dbReference>
<dbReference type="InterPro" id="IPR006073">
    <property type="entry name" value="GTP-bd"/>
</dbReference>
<dbReference type="Gene3D" id="1.10.150.300">
    <property type="entry name" value="TGS-like domain"/>
    <property type="match status" value="1"/>
</dbReference>
<feature type="binding site" evidence="6">
    <location>
        <begin position="30"/>
        <end position="35"/>
    </location>
    <ligand>
        <name>ATP</name>
        <dbReference type="ChEBI" id="CHEBI:30616"/>
    </ligand>
</feature>
<keyword evidence="5" id="KW-0460">Magnesium</keyword>
<dbReference type="InterPro" id="IPR012675">
    <property type="entry name" value="Beta-grasp_dom_sf"/>
</dbReference>
<dbReference type="PIRSF" id="PIRSF006641">
    <property type="entry name" value="CHP00092"/>
    <property type="match status" value="1"/>
</dbReference>
<comment type="function">
    <text evidence="6">Hydrolyzes ATP, and can also hydrolyze GTP with lower efficiency. Has lower affinity for GTP.</text>
</comment>
<dbReference type="Proteomes" id="UP000245699">
    <property type="component" value="Unassembled WGS sequence"/>
</dbReference>
<evidence type="ECO:0000256" key="2">
    <source>
        <dbReference type="ARBA" id="ARBA00022723"/>
    </source>
</evidence>
<dbReference type="GO" id="GO:0043023">
    <property type="term" value="F:ribosomal large subunit binding"/>
    <property type="evidence" value="ECO:0007669"/>
    <property type="project" value="UniProtKB-UniRule"/>
</dbReference>
<comment type="similarity">
    <text evidence="6">Belongs to the TRAFAC class OBG-HflX-like GTPase superfamily. OBG GTPase family. YchF/OLA1 subfamily.</text>
</comment>
<sequence length="398" mass="44182">MPPKKVVKEEKLLLGRPSNNLKIGVVGLPNVGKSTFFNAITNSAVAAENYPFCTIEPEESRVAVPDERFDDLCRIYKPASKVPAYLTVIDIAGLVKGAASGAGLGNAFLSHVRSVDAIFHVVRAFSDPEVTHVEGEIDPIRDMEIIHNELRLKDLEVLKKYVETGERAVTRLGTGGTAADKEKKEEIAILKKVLEFLEAGNDVRKGNWTNKEVEVINQQHFITAKTVIYLANVSEKDYIRRKNKFLPKIKEWIDNNNPGDLLIPFSASFEHGLTLMEPEAKAEHLKSHNAVSILPKIIVSGYTGLRLIYFFTAGADEVRAWTIRKGTKAPQAAGTIHTDFERGFIMAEVFGYDSLKEFGTEAAVKAAGKYTQKGKEYVVGDGDIIFFRFNVTADKKKR</sequence>
<dbReference type="FunFam" id="3.10.20.30:FF:000029">
    <property type="entry name" value="Obg-like ATPase 1"/>
    <property type="match status" value="1"/>
</dbReference>
<dbReference type="EMBL" id="MBFT01000399">
    <property type="protein sequence ID" value="PVU91759.1"/>
    <property type="molecule type" value="Genomic_DNA"/>
</dbReference>
<dbReference type="Pfam" id="PF06071">
    <property type="entry name" value="YchF-GTPase_C"/>
    <property type="match status" value="1"/>
</dbReference>
<dbReference type="PANTHER" id="PTHR23305">
    <property type="entry name" value="OBG GTPASE FAMILY"/>
    <property type="match status" value="1"/>
</dbReference>
<dbReference type="NCBIfam" id="TIGR00092">
    <property type="entry name" value="redox-regulated ATPase YchF"/>
    <property type="match status" value="1"/>
</dbReference>
<dbReference type="CDD" id="cd04867">
    <property type="entry name" value="TGS_YchF_OLA1"/>
    <property type="match status" value="1"/>
</dbReference>
<dbReference type="SUPFAM" id="SSF81271">
    <property type="entry name" value="TGS-like"/>
    <property type="match status" value="1"/>
</dbReference>
<dbReference type="Gene3D" id="3.10.20.30">
    <property type="match status" value="1"/>
</dbReference>